<dbReference type="SUPFAM" id="SSF56601">
    <property type="entry name" value="beta-lactamase/transpeptidase-like"/>
    <property type="match status" value="1"/>
</dbReference>
<evidence type="ECO:0000256" key="1">
    <source>
        <dbReference type="SAM" id="Phobius"/>
    </source>
</evidence>
<keyword evidence="1" id="KW-0812">Transmembrane</keyword>
<dbReference type="PANTHER" id="PTHR43283:SF14">
    <property type="entry name" value="BLL8153 PROTEIN"/>
    <property type="match status" value="1"/>
</dbReference>
<dbReference type="eggNOG" id="COG1680">
    <property type="taxonomic scope" value="Bacteria"/>
</dbReference>
<dbReference type="STRING" id="1280952.HJA_04406"/>
<reference evidence="3 4" key="1">
    <citation type="journal article" date="2014" name="Antonie Van Leeuwenhoek">
        <title>Hyphomonas beringensis sp. nov. and Hyphomonas chukchiensis sp. nov., isolated from surface seawater of the Bering Sea and Chukchi Sea.</title>
        <authorList>
            <person name="Li C."/>
            <person name="Lai Q."/>
            <person name="Li G."/>
            <person name="Dong C."/>
            <person name="Wang J."/>
            <person name="Liao Y."/>
            <person name="Shao Z."/>
        </authorList>
    </citation>
    <scope>NUCLEOTIDE SEQUENCE [LARGE SCALE GENOMIC DNA]</scope>
    <source>
        <strain evidence="3 4">VP2</strain>
    </source>
</reference>
<feature type="transmembrane region" description="Helical" evidence="1">
    <location>
        <begin position="7"/>
        <end position="25"/>
    </location>
</feature>
<evidence type="ECO:0000259" key="2">
    <source>
        <dbReference type="Pfam" id="PF00144"/>
    </source>
</evidence>
<dbReference type="Gene3D" id="3.40.710.10">
    <property type="entry name" value="DD-peptidase/beta-lactamase superfamily"/>
    <property type="match status" value="1"/>
</dbReference>
<dbReference type="PANTHER" id="PTHR43283">
    <property type="entry name" value="BETA-LACTAMASE-RELATED"/>
    <property type="match status" value="1"/>
</dbReference>
<dbReference type="InterPro" id="IPR012338">
    <property type="entry name" value="Beta-lactam/transpept-like"/>
</dbReference>
<keyword evidence="1" id="KW-1133">Transmembrane helix</keyword>
<protein>
    <submittedName>
        <fullName evidence="3">Beta-lactamase</fullName>
    </submittedName>
</protein>
<dbReference type="PATRIC" id="fig|1280952.3.peg.873"/>
<evidence type="ECO:0000313" key="3">
    <source>
        <dbReference type="EMBL" id="KCZ90442.1"/>
    </source>
</evidence>
<feature type="domain" description="Beta-lactamase-related" evidence="2">
    <location>
        <begin position="99"/>
        <end position="368"/>
    </location>
</feature>
<keyword evidence="4" id="KW-1185">Reference proteome</keyword>
<dbReference type="InterPro" id="IPR050789">
    <property type="entry name" value="Diverse_Enzym_Activities"/>
</dbReference>
<dbReference type="Pfam" id="PF00144">
    <property type="entry name" value="Beta-lactamase"/>
    <property type="match status" value="1"/>
</dbReference>
<sequence length="407" mass="44327">MVLLKRVSLVFAALIVAAGIGWILIGPEWRSLLAHQPYGRDVLFWNQAQRDAGFRMIDRIPFVIESHTIAHGETVRDLPEGEPLDPGIDLDAYLASNRTAGLVILQDGKVRLERYEMGFRPDGRWTSFSVAKSLTSTLVGAAVKDGAIRSIDDPVSDYIDELKGSAYDGVTVRQVLTMTSGVDWNEDYSDPQSDVARFDLQEAEPGKSALATYMAGLGRAHPAGEVWNYSTGETNLIGVLVSRATERELAGYLSEKIWAPYGMAQDATWLLGHDGHEISGCCIQASVRDYARFGQFMLEGGKAGGQDVLPEGWIDAATVKQADIGSPGEGYGYQWWTWDDGSYQADGIFGQGIFIDPNRKLVIASNASWTSALGDTGGEWEARKAFYKAIQHAIDLEAATPQGDAAP</sequence>
<keyword evidence="1" id="KW-0472">Membrane</keyword>
<dbReference type="AlphaFoldDB" id="A0A059FIK8"/>
<dbReference type="OrthoDB" id="9814204at2"/>
<comment type="caution">
    <text evidence="3">The sequence shown here is derived from an EMBL/GenBank/DDBJ whole genome shotgun (WGS) entry which is preliminary data.</text>
</comment>
<proteinExistence type="predicted"/>
<evidence type="ECO:0000313" key="4">
    <source>
        <dbReference type="Proteomes" id="UP000024816"/>
    </source>
</evidence>
<name>A0A059FIK8_9PROT</name>
<gene>
    <name evidence="3" type="ORF">HJA_04406</name>
</gene>
<dbReference type="RefSeq" id="WP_035578626.1">
    <property type="nucleotide sequence ID" value="NZ_ARYJ01000002.1"/>
</dbReference>
<dbReference type="EMBL" id="ARYJ01000002">
    <property type="protein sequence ID" value="KCZ90442.1"/>
    <property type="molecule type" value="Genomic_DNA"/>
</dbReference>
<dbReference type="InterPro" id="IPR001466">
    <property type="entry name" value="Beta-lactam-related"/>
</dbReference>
<organism evidence="3 4">
    <name type="scientific">Hyphomonas jannaschiana VP2</name>
    <dbReference type="NCBI Taxonomy" id="1280952"/>
    <lineage>
        <taxon>Bacteria</taxon>
        <taxon>Pseudomonadati</taxon>
        <taxon>Pseudomonadota</taxon>
        <taxon>Alphaproteobacteria</taxon>
        <taxon>Hyphomonadales</taxon>
        <taxon>Hyphomonadaceae</taxon>
        <taxon>Hyphomonas</taxon>
    </lineage>
</organism>
<dbReference type="Proteomes" id="UP000024816">
    <property type="component" value="Unassembled WGS sequence"/>
</dbReference>
<accession>A0A059FIK8</accession>